<comment type="similarity">
    <text evidence="1">Belongs to the bacterial solute-binding protein 8 family.</text>
</comment>
<gene>
    <name evidence="5" type="ORF">Lsed01_02046</name>
</gene>
<reference evidence="5 6" key="1">
    <citation type="submission" date="2024-02" db="EMBL/GenBank/DDBJ databases">
        <title>Lysinimicrobium sediminis NBRC 112286.</title>
        <authorList>
            <person name="Ichikawa N."/>
            <person name="Katano-Makiyama Y."/>
            <person name="Hidaka K."/>
        </authorList>
    </citation>
    <scope>NUCLEOTIDE SEQUENCE [LARGE SCALE GENOMIC DNA]</scope>
    <source>
        <strain evidence="5 6">NBRC 112286</strain>
    </source>
</reference>
<comment type="caution">
    <text evidence="5">The sequence shown here is derived from an EMBL/GenBank/DDBJ whole genome shotgun (WGS) entry which is preliminary data.</text>
</comment>
<keyword evidence="6" id="KW-1185">Reference proteome</keyword>
<feature type="region of interest" description="Disordered" evidence="2">
    <location>
        <begin position="24"/>
        <end position="61"/>
    </location>
</feature>
<dbReference type="PROSITE" id="PS51257">
    <property type="entry name" value="PROKAR_LIPOPROTEIN"/>
    <property type="match status" value="1"/>
</dbReference>
<dbReference type="RefSeq" id="WP_345379959.1">
    <property type="nucleotide sequence ID" value="NZ_BAABRR010000011.1"/>
</dbReference>
<proteinExistence type="inferred from homology"/>
<name>A0ABP9WIE7_9MICO</name>
<evidence type="ECO:0000256" key="1">
    <source>
        <dbReference type="ARBA" id="ARBA00008814"/>
    </source>
</evidence>
<protein>
    <recommendedName>
        <fullName evidence="4">Fe/B12 periplasmic-binding domain-containing protein</fullName>
    </recommendedName>
</protein>
<sequence>MRRTLAALAAAALLVAGAAGCAGPAASQSAGTQAPSSLAGSGTTAPSPDAAPLEGIVPLEDPASYQGPSTAVLSAATITPVADPTPDLPATVTSHAPDGDQEVTVTSVDRVVAMDISGSIAGTVWGLGLGASLVGRDIAADFPGTEDVPVVTGASHSVNVEAILALEPTLVLTDGSIGPRRAVTQLADAGITVVFLDNQASFNGAAQLARDVAAALGVDDAGETLAQSILADVEDTAAAIAAIAPATPLRMAFVYLRGSADVYYLFGEDSGADHLFEALGGVDAGSEAGIKGEQPMTDEAMIAMDPDVIFVMSSGLESVGGVDGLLASKPAVALTTAGQNRRFVDMDDSLVLSFGPRSADILEALAVAVYAPMDSGAAAASS</sequence>
<dbReference type="Gene3D" id="3.40.50.1980">
    <property type="entry name" value="Nitrogenase molybdenum iron protein domain"/>
    <property type="match status" value="2"/>
</dbReference>
<feature type="domain" description="Fe/B12 periplasmic-binding" evidence="4">
    <location>
        <begin position="110"/>
        <end position="373"/>
    </location>
</feature>
<dbReference type="PROSITE" id="PS50983">
    <property type="entry name" value="FE_B12_PBP"/>
    <property type="match status" value="1"/>
</dbReference>
<dbReference type="InterPro" id="IPR050902">
    <property type="entry name" value="ABC_Transporter_SBP"/>
</dbReference>
<evidence type="ECO:0000313" key="5">
    <source>
        <dbReference type="EMBL" id="GAA5519595.1"/>
    </source>
</evidence>
<keyword evidence="3" id="KW-0732">Signal</keyword>
<evidence type="ECO:0000313" key="6">
    <source>
        <dbReference type="Proteomes" id="UP001426770"/>
    </source>
</evidence>
<evidence type="ECO:0000256" key="2">
    <source>
        <dbReference type="SAM" id="MobiDB-lite"/>
    </source>
</evidence>
<dbReference type="SUPFAM" id="SSF53807">
    <property type="entry name" value="Helical backbone' metal receptor"/>
    <property type="match status" value="1"/>
</dbReference>
<evidence type="ECO:0000259" key="4">
    <source>
        <dbReference type="PROSITE" id="PS50983"/>
    </source>
</evidence>
<feature type="chain" id="PRO_5046179352" description="Fe/B12 periplasmic-binding domain-containing protein" evidence="3">
    <location>
        <begin position="22"/>
        <end position="382"/>
    </location>
</feature>
<dbReference type="Pfam" id="PF01497">
    <property type="entry name" value="Peripla_BP_2"/>
    <property type="match status" value="1"/>
</dbReference>
<dbReference type="InterPro" id="IPR002491">
    <property type="entry name" value="ABC_transptr_periplasmic_BD"/>
</dbReference>
<dbReference type="PANTHER" id="PTHR30535:SF4">
    <property type="entry name" value="HEMIN-BINDING PERIPLASMIC PROTEIN HMUT"/>
    <property type="match status" value="1"/>
</dbReference>
<feature type="compositionally biased region" description="Polar residues" evidence="2">
    <location>
        <begin position="32"/>
        <end position="46"/>
    </location>
</feature>
<dbReference type="Proteomes" id="UP001426770">
    <property type="component" value="Unassembled WGS sequence"/>
</dbReference>
<feature type="signal peptide" evidence="3">
    <location>
        <begin position="1"/>
        <end position="21"/>
    </location>
</feature>
<dbReference type="EMBL" id="BAABRR010000011">
    <property type="protein sequence ID" value="GAA5519595.1"/>
    <property type="molecule type" value="Genomic_DNA"/>
</dbReference>
<accession>A0ABP9WIE7</accession>
<dbReference type="PANTHER" id="PTHR30535">
    <property type="entry name" value="VITAMIN B12-BINDING PROTEIN"/>
    <property type="match status" value="1"/>
</dbReference>
<evidence type="ECO:0000256" key="3">
    <source>
        <dbReference type="SAM" id="SignalP"/>
    </source>
</evidence>
<organism evidence="5 6">
    <name type="scientific">Demequina sediminis</name>
    <dbReference type="NCBI Taxonomy" id="1930058"/>
    <lineage>
        <taxon>Bacteria</taxon>
        <taxon>Bacillati</taxon>
        <taxon>Actinomycetota</taxon>
        <taxon>Actinomycetes</taxon>
        <taxon>Micrococcales</taxon>
        <taxon>Demequinaceae</taxon>
        <taxon>Demequina</taxon>
    </lineage>
</organism>